<feature type="region of interest" description="Disordered" evidence="2">
    <location>
        <begin position="1"/>
        <end position="28"/>
    </location>
</feature>
<accession>A0A4Y9YSA4</accession>
<dbReference type="PANTHER" id="PTHR22603">
    <property type="entry name" value="CHOLINE/ETHANOALAMINE KINASE"/>
    <property type="match status" value="1"/>
</dbReference>
<dbReference type="PANTHER" id="PTHR22603:SF93">
    <property type="entry name" value="RE24176P"/>
    <property type="match status" value="1"/>
</dbReference>
<name>A0A4Y9YSA4_9AGAM</name>
<protein>
    <recommendedName>
        <fullName evidence="5">Choline kinase N-terminal domain-containing protein</fullName>
    </recommendedName>
</protein>
<dbReference type="Pfam" id="PF01633">
    <property type="entry name" value="Choline_kinase"/>
    <property type="match status" value="1"/>
</dbReference>
<feature type="region of interest" description="Disordered" evidence="2">
    <location>
        <begin position="258"/>
        <end position="277"/>
    </location>
</feature>
<dbReference type="EMBL" id="SEOQ01000342">
    <property type="protein sequence ID" value="TFY65275.1"/>
    <property type="molecule type" value="Genomic_DNA"/>
</dbReference>
<dbReference type="AlphaFoldDB" id="A0A4Y9YSA4"/>
<evidence type="ECO:0000256" key="2">
    <source>
        <dbReference type="SAM" id="MobiDB-lite"/>
    </source>
</evidence>
<feature type="region of interest" description="Disordered" evidence="2">
    <location>
        <begin position="156"/>
        <end position="184"/>
    </location>
</feature>
<feature type="compositionally biased region" description="Low complexity" evidence="2">
    <location>
        <begin position="170"/>
        <end position="184"/>
    </location>
</feature>
<dbReference type="Proteomes" id="UP000298327">
    <property type="component" value="Unassembled WGS sequence"/>
</dbReference>
<dbReference type="GO" id="GO:0004305">
    <property type="term" value="F:ethanolamine kinase activity"/>
    <property type="evidence" value="ECO:0007669"/>
    <property type="project" value="TreeGrafter"/>
</dbReference>
<gene>
    <name evidence="3" type="ORF">EVG20_g5659</name>
</gene>
<evidence type="ECO:0000256" key="1">
    <source>
        <dbReference type="ARBA" id="ARBA00038211"/>
    </source>
</evidence>
<keyword evidence="4" id="KW-1185">Reference proteome</keyword>
<dbReference type="GO" id="GO:0005737">
    <property type="term" value="C:cytoplasm"/>
    <property type="evidence" value="ECO:0007669"/>
    <property type="project" value="TreeGrafter"/>
</dbReference>
<proteinExistence type="inferred from homology"/>
<comment type="caution">
    <text evidence="3">The sequence shown here is derived from an EMBL/GenBank/DDBJ whole genome shotgun (WGS) entry which is preliminary data.</text>
</comment>
<dbReference type="Gene3D" id="3.90.1200.10">
    <property type="match status" value="1"/>
</dbReference>
<reference evidence="3 4" key="1">
    <citation type="submission" date="2019-02" db="EMBL/GenBank/DDBJ databases">
        <title>Genome sequencing of the rare red list fungi Dentipellis fragilis.</title>
        <authorList>
            <person name="Buettner E."/>
            <person name="Kellner H."/>
        </authorList>
    </citation>
    <scope>NUCLEOTIDE SEQUENCE [LARGE SCALE GENOMIC DNA]</scope>
    <source>
        <strain evidence="3 4">DSM 105465</strain>
    </source>
</reference>
<feature type="region of interest" description="Disordered" evidence="2">
    <location>
        <begin position="638"/>
        <end position="677"/>
    </location>
</feature>
<dbReference type="STRING" id="205917.A0A4Y9YSA4"/>
<sequence>MCRSGSAQLRSRAPCRARAREDAYEKGHRRSRHWSARLPAAYHKVLAAANQRFGRVGRPRSAAVRSRGIFCGHSWPARASEAAPRSPGAWLWSAIMQRPLRTPPAAQKSACSKSDGVCTWSSSTGIAGSIIFYSIKTLAMSVVKARAAVSIVRSRPQPVTGPDVRPPPLTLSTATTVTDTTSTATRRNDDAVRHDTNARYARRGGEARFCDHTTLSAPAIRHARSSHSSTMSSHIVGPDLVSSASPRLVSKSSAALRTVGGGPRHLSTSSVPHVPAPHQNRVEDLRHAHVRLDARPGFEHTLLVRQYRTPRFARQLLEILNALQVPSWSQSTINPEALVIRKVSGSLTNAVFFVSSSTSRTLLLRIYGPSSGELISRPRELHTLHILSSTYHLGPRVYGTFDNGRVEQYFESVTLTAADIRLPKISSYIGARMAELHCVDIAAIELAPAGASWQIGAEKNVNSWLPPARHVLALPSVRDSVRADLDLTRFQATWDAYMKWLRDYELKEGASKRVFCHNDAQYGNLLKLNHLKEDTPEHHQWTANYHGPTPHILDPTRYPTPEERRNFYRAYLTHCQPPLPSTSTAAFAALGDDARERELQLGAFDRDALRKVASPTGLEDVKRKLIARLRDVRRRAGTGSLYAPATSTTRANAAVPPGRSETYPPSTPGRNYTARPLPPAPRTAYAYPYPTATVTATAYAYGASPLSGASPHANTHARHPGSAQVPVPWQAGVYGPHWQAAGYPYPYPYPTLHSHSSSKMGYGCGEGVEGALCVLIELLDIAGAVAPLAKGMM</sequence>
<comment type="similarity">
    <text evidence="1">Belongs to the choline/ethanolamine kinase family.</text>
</comment>
<evidence type="ECO:0000313" key="4">
    <source>
        <dbReference type="Proteomes" id="UP000298327"/>
    </source>
</evidence>
<dbReference type="GO" id="GO:0004103">
    <property type="term" value="F:choline kinase activity"/>
    <property type="evidence" value="ECO:0007669"/>
    <property type="project" value="TreeGrafter"/>
</dbReference>
<dbReference type="InterPro" id="IPR011009">
    <property type="entry name" value="Kinase-like_dom_sf"/>
</dbReference>
<dbReference type="GO" id="GO:0006646">
    <property type="term" value="P:phosphatidylethanolamine biosynthetic process"/>
    <property type="evidence" value="ECO:0007669"/>
    <property type="project" value="TreeGrafter"/>
</dbReference>
<dbReference type="OrthoDB" id="10267235at2759"/>
<evidence type="ECO:0000313" key="3">
    <source>
        <dbReference type="EMBL" id="TFY65275.1"/>
    </source>
</evidence>
<dbReference type="Gene3D" id="3.30.200.20">
    <property type="entry name" value="Phosphorylase Kinase, domain 1"/>
    <property type="match status" value="1"/>
</dbReference>
<organism evidence="3 4">
    <name type="scientific">Dentipellis fragilis</name>
    <dbReference type="NCBI Taxonomy" id="205917"/>
    <lineage>
        <taxon>Eukaryota</taxon>
        <taxon>Fungi</taxon>
        <taxon>Dikarya</taxon>
        <taxon>Basidiomycota</taxon>
        <taxon>Agaricomycotina</taxon>
        <taxon>Agaricomycetes</taxon>
        <taxon>Russulales</taxon>
        <taxon>Hericiaceae</taxon>
        <taxon>Dentipellis</taxon>
    </lineage>
</organism>
<evidence type="ECO:0008006" key="5">
    <source>
        <dbReference type="Google" id="ProtNLM"/>
    </source>
</evidence>
<dbReference type="SUPFAM" id="SSF56112">
    <property type="entry name" value="Protein kinase-like (PK-like)"/>
    <property type="match status" value="1"/>
</dbReference>